<dbReference type="InterPro" id="IPR021729">
    <property type="entry name" value="DUF3298"/>
</dbReference>
<dbReference type="Proteomes" id="UP000783390">
    <property type="component" value="Unassembled WGS sequence"/>
</dbReference>
<evidence type="ECO:0000313" key="4">
    <source>
        <dbReference type="Proteomes" id="UP000783390"/>
    </source>
</evidence>
<evidence type="ECO:0000259" key="2">
    <source>
        <dbReference type="Pfam" id="PF13739"/>
    </source>
</evidence>
<dbReference type="EMBL" id="JAGGJZ010000004">
    <property type="protein sequence ID" value="MBP1890102.1"/>
    <property type="molecule type" value="Genomic_DNA"/>
</dbReference>
<sequence>MKIRFLKTLALLWIIFVAISFAHKLWISDIKTVNESVLVENNQINKKDSCIEIDVSYPKISGEKFNNINNEIYNWTDKWIKEVEENLEDYKKSGYICNNRYQLYSRYYLTKEGNNILSFYIDYYQFTGGAHGITTRKAYSIDENNGRVLKLNELFKKGYNYRQIIDDEIRKEINKNKENYFEDGNSFKGIDDNTKFYINDDNLVIYYEQYEIAPYAAGIPEFKISLNKFNGNLVYDKI</sequence>
<proteinExistence type="predicted"/>
<feature type="domain" description="Deacetylase PdaC" evidence="2">
    <location>
        <begin position="44"/>
        <end position="134"/>
    </location>
</feature>
<dbReference type="InterPro" id="IPR037126">
    <property type="entry name" value="PdaC/RsiV-like_sf"/>
</dbReference>
<dbReference type="Gene3D" id="3.30.565.40">
    <property type="entry name" value="Fervidobacterium nodosum Rt17-B1 like"/>
    <property type="match status" value="1"/>
</dbReference>
<dbReference type="Pfam" id="PF11738">
    <property type="entry name" value="DUF3298"/>
    <property type="match status" value="1"/>
</dbReference>
<accession>A0ABS4F1Y6</accession>
<dbReference type="Pfam" id="PF13739">
    <property type="entry name" value="PdaC"/>
    <property type="match status" value="1"/>
</dbReference>
<evidence type="ECO:0000259" key="1">
    <source>
        <dbReference type="Pfam" id="PF11738"/>
    </source>
</evidence>
<organism evidence="3 4">
    <name type="scientific">Clostridium moniliforme</name>
    <dbReference type="NCBI Taxonomy" id="39489"/>
    <lineage>
        <taxon>Bacteria</taxon>
        <taxon>Bacillati</taxon>
        <taxon>Bacillota</taxon>
        <taxon>Clostridia</taxon>
        <taxon>Eubacteriales</taxon>
        <taxon>Clostridiaceae</taxon>
        <taxon>Clostridium</taxon>
    </lineage>
</organism>
<comment type="caution">
    <text evidence="3">The sequence shown here is derived from an EMBL/GenBank/DDBJ whole genome shotgun (WGS) entry which is preliminary data.</text>
</comment>
<dbReference type="InterPro" id="IPR025303">
    <property type="entry name" value="PdaC"/>
</dbReference>
<gene>
    <name evidence="3" type="ORF">J2Z53_001686</name>
</gene>
<evidence type="ECO:0000313" key="3">
    <source>
        <dbReference type="EMBL" id="MBP1890102.1"/>
    </source>
</evidence>
<name>A0ABS4F1Y6_9CLOT</name>
<reference evidence="3 4" key="1">
    <citation type="submission" date="2021-03" db="EMBL/GenBank/DDBJ databases">
        <title>Genomic Encyclopedia of Type Strains, Phase IV (KMG-IV): sequencing the most valuable type-strain genomes for metagenomic binning, comparative biology and taxonomic classification.</title>
        <authorList>
            <person name="Goeker M."/>
        </authorList>
    </citation>
    <scope>NUCLEOTIDE SEQUENCE [LARGE SCALE GENOMIC DNA]</scope>
    <source>
        <strain evidence="3 4">DSM 3984</strain>
    </source>
</reference>
<dbReference type="Gene3D" id="3.90.640.20">
    <property type="entry name" value="Heat-shock cognate protein, ATPase"/>
    <property type="match status" value="1"/>
</dbReference>
<protein>
    <recommendedName>
        <fullName evidence="5">DUF3298/DUF4163 domain-containing protein</fullName>
    </recommendedName>
</protein>
<dbReference type="RefSeq" id="WP_209797027.1">
    <property type="nucleotide sequence ID" value="NZ_JAGGJZ010000004.1"/>
</dbReference>
<feature type="domain" description="DUF3298" evidence="1">
    <location>
        <begin position="153"/>
        <end position="226"/>
    </location>
</feature>
<keyword evidence="4" id="KW-1185">Reference proteome</keyword>
<evidence type="ECO:0008006" key="5">
    <source>
        <dbReference type="Google" id="ProtNLM"/>
    </source>
</evidence>